<name>A0A9D2NYC4_9FIRM</name>
<feature type="coiled-coil region" evidence="1">
    <location>
        <begin position="22"/>
        <end position="52"/>
    </location>
</feature>
<evidence type="ECO:0000256" key="1">
    <source>
        <dbReference type="SAM" id="Coils"/>
    </source>
</evidence>
<evidence type="ECO:0000313" key="3">
    <source>
        <dbReference type="Proteomes" id="UP000823882"/>
    </source>
</evidence>
<accession>A0A9D2NYC4</accession>
<dbReference type="Proteomes" id="UP000823882">
    <property type="component" value="Unassembled WGS sequence"/>
</dbReference>
<keyword evidence="1" id="KW-0175">Coiled coil</keyword>
<dbReference type="EMBL" id="DWWJ01000026">
    <property type="protein sequence ID" value="HJC40207.1"/>
    <property type="molecule type" value="Genomic_DNA"/>
</dbReference>
<sequence length="204" mass="21507">MASSYTENYGLCQWEATDSFVRTEFNQDNARIDAALKDLEDTKAEQAALEGLSATVAGKAEQAALDSLSAAVGGKADQTALDSLTTAVAGKAEQAALENLSDTVELKCRMKTGTYTGNGTDYRDSQTIDVGFPIQAVLVENRAGNRSQAVNAATLGGLALKGTSLYNDETLVSISGSSFTVYVGGQYKGNLNREGTTYLYVAWG</sequence>
<evidence type="ECO:0000313" key="2">
    <source>
        <dbReference type="EMBL" id="HJC40207.1"/>
    </source>
</evidence>
<comment type="caution">
    <text evidence="2">The sequence shown here is derived from an EMBL/GenBank/DDBJ whole genome shotgun (WGS) entry which is preliminary data.</text>
</comment>
<reference evidence="2" key="2">
    <citation type="submission" date="2021-04" db="EMBL/GenBank/DDBJ databases">
        <authorList>
            <person name="Gilroy R."/>
        </authorList>
    </citation>
    <scope>NUCLEOTIDE SEQUENCE</scope>
    <source>
        <strain evidence="2">CHK186-1790</strain>
    </source>
</reference>
<organism evidence="2 3">
    <name type="scientific">Candidatus Intestinimonas pullistercoris</name>
    <dbReference type="NCBI Taxonomy" id="2838623"/>
    <lineage>
        <taxon>Bacteria</taxon>
        <taxon>Bacillati</taxon>
        <taxon>Bacillota</taxon>
        <taxon>Clostridia</taxon>
        <taxon>Eubacteriales</taxon>
        <taxon>Intestinimonas</taxon>
    </lineage>
</organism>
<protein>
    <submittedName>
        <fullName evidence="2">Uncharacterized protein</fullName>
    </submittedName>
</protein>
<proteinExistence type="predicted"/>
<gene>
    <name evidence="2" type="ORF">H9701_01455</name>
</gene>
<dbReference type="AlphaFoldDB" id="A0A9D2NYC4"/>
<reference evidence="2" key="1">
    <citation type="journal article" date="2021" name="PeerJ">
        <title>Extensive microbial diversity within the chicken gut microbiome revealed by metagenomics and culture.</title>
        <authorList>
            <person name="Gilroy R."/>
            <person name="Ravi A."/>
            <person name="Getino M."/>
            <person name="Pursley I."/>
            <person name="Horton D.L."/>
            <person name="Alikhan N.F."/>
            <person name="Baker D."/>
            <person name="Gharbi K."/>
            <person name="Hall N."/>
            <person name="Watson M."/>
            <person name="Adriaenssens E.M."/>
            <person name="Foster-Nyarko E."/>
            <person name="Jarju S."/>
            <person name="Secka A."/>
            <person name="Antonio M."/>
            <person name="Oren A."/>
            <person name="Chaudhuri R.R."/>
            <person name="La Ragione R."/>
            <person name="Hildebrand F."/>
            <person name="Pallen M.J."/>
        </authorList>
    </citation>
    <scope>NUCLEOTIDE SEQUENCE</scope>
    <source>
        <strain evidence="2">CHK186-1790</strain>
    </source>
</reference>